<evidence type="ECO:0000256" key="5">
    <source>
        <dbReference type="ARBA" id="ARBA00022692"/>
    </source>
</evidence>
<keyword evidence="11" id="KW-0472">Membrane</keyword>
<keyword evidence="14" id="KW-1185">Reference proteome</keyword>
<dbReference type="InterPro" id="IPR040230">
    <property type="entry name" value="TIKI1/2-like"/>
</dbReference>
<evidence type="ECO:0000313" key="14">
    <source>
        <dbReference type="Proteomes" id="UP001549146"/>
    </source>
</evidence>
<dbReference type="CDD" id="cd14789">
    <property type="entry name" value="Tiki"/>
    <property type="match status" value="1"/>
</dbReference>
<keyword evidence="10" id="KW-0482">Metalloprotease</keyword>
<evidence type="ECO:0000256" key="1">
    <source>
        <dbReference type="ARBA" id="ARBA00001936"/>
    </source>
</evidence>
<dbReference type="PANTHER" id="PTHR31120:SF6">
    <property type="entry name" value="METALLOPROTEASE TIKI HOMOLOG"/>
    <property type="match status" value="1"/>
</dbReference>
<evidence type="ECO:0000256" key="3">
    <source>
        <dbReference type="ARBA" id="ARBA00004479"/>
    </source>
</evidence>
<evidence type="ECO:0000256" key="12">
    <source>
        <dbReference type="ARBA" id="ARBA00023180"/>
    </source>
</evidence>
<comment type="caution">
    <text evidence="13">The sequence shown here is derived from an EMBL/GenBank/DDBJ whole genome shotgun (WGS) entry which is preliminary data.</text>
</comment>
<gene>
    <name evidence="13" type="ORF">ABID46_002634</name>
</gene>
<name>A0ABV2LWW1_9FLAO</name>
<evidence type="ECO:0000256" key="10">
    <source>
        <dbReference type="ARBA" id="ARBA00023049"/>
    </source>
</evidence>
<dbReference type="EMBL" id="JBEPMO010000028">
    <property type="protein sequence ID" value="MET3733041.1"/>
    <property type="molecule type" value="Genomic_DNA"/>
</dbReference>
<comment type="cofactor">
    <cofactor evidence="1">
        <name>Mn(2+)</name>
        <dbReference type="ChEBI" id="CHEBI:29035"/>
    </cofactor>
</comment>
<evidence type="ECO:0000256" key="4">
    <source>
        <dbReference type="ARBA" id="ARBA00022670"/>
    </source>
</evidence>
<comment type="cofactor">
    <cofactor evidence="2">
        <name>Co(2+)</name>
        <dbReference type="ChEBI" id="CHEBI:48828"/>
    </cofactor>
</comment>
<dbReference type="Pfam" id="PF01963">
    <property type="entry name" value="TraB_PrgY_gumN"/>
    <property type="match status" value="1"/>
</dbReference>
<keyword evidence="12" id="KW-0325">Glycoprotein</keyword>
<keyword evidence="4" id="KW-0645">Protease</keyword>
<comment type="subcellular location">
    <subcellularLocation>
        <location evidence="3">Membrane</location>
        <topology evidence="3">Single-pass type I membrane protein</topology>
    </subcellularLocation>
</comment>
<evidence type="ECO:0000256" key="11">
    <source>
        <dbReference type="ARBA" id="ARBA00023136"/>
    </source>
</evidence>
<keyword evidence="7" id="KW-0732">Signal</keyword>
<dbReference type="PANTHER" id="PTHR31120">
    <property type="entry name" value="METALLOPROTEASE TIKI"/>
    <property type="match status" value="1"/>
</dbReference>
<dbReference type="SUPFAM" id="SSF48431">
    <property type="entry name" value="Lipovitellin-phosvitin complex, superhelical domain"/>
    <property type="match status" value="1"/>
</dbReference>
<accession>A0ABV2LWW1</accession>
<keyword evidence="8" id="KW-0378">Hydrolase</keyword>
<dbReference type="InterPro" id="IPR011030">
    <property type="entry name" value="Lipovitellin_superhlx_dom"/>
</dbReference>
<keyword evidence="5" id="KW-0812">Transmembrane</keyword>
<proteinExistence type="predicted"/>
<evidence type="ECO:0000256" key="8">
    <source>
        <dbReference type="ARBA" id="ARBA00022801"/>
    </source>
</evidence>
<organism evidence="13 14">
    <name type="scientific">Moheibacter stercoris</name>
    <dbReference type="NCBI Taxonomy" id="1628251"/>
    <lineage>
        <taxon>Bacteria</taxon>
        <taxon>Pseudomonadati</taxon>
        <taxon>Bacteroidota</taxon>
        <taxon>Flavobacteriia</taxon>
        <taxon>Flavobacteriales</taxon>
        <taxon>Weeksellaceae</taxon>
        <taxon>Moheibacter</taxon>
    </lineage>
</organism>
<evidence type="ECO:0000256" key="6">
    <source>
        <dbReference type="ARBA" id="ARBA00022723"/>
    </source>
</evidence>
<evidence type="ECO:0000256" key="7">
    <source>
        <dbReference type="ARBA" id="ARBA00022729"/>
    </source>
</evidence>
<evidence type="ECO:0000256" key="2">
    <source>
        <dbReference type="ARBA" id="ARBA00001941"/>
    </source>
</evidence>
<evidence type="ECO:0000256" key="9">
    <source>
        <dbReference type="ARBA" id="ARBA00022989"/>
    </source>
</evidence>
<sequence>MKNSFQTLFLLLFTISSYGQLKYPSLLWEIKKDNERPSYLYGTMHVSERIAFHLSDVFFEKLISTDKIALESNPEIWMDEMQKSPELSLMGNGFGTGLFYTNFLLEPLQTVHIKESFLFNKMMLNGILYRTYDQMSDYQEDTYLDMFIYQTGKRTNREIVSLEDFEESRDLVNKAMKSNRNFDPPAWAKKLLMEKPLNVLLENAYRDKNLDMIDSISIGTNSPKYNEYMLFQRNDNMVHRMDSIFQKGQTLFIGIGAAHLPGPNGVIEKLREKGYQVSPILGEYTQKGKAEKERLDHAFQFSNYTKSSTSDQIISVNSASKFYEFDFGGLGISLSPDLKNGSFVNIIRLKKFDFLRKDNHRSGISKIDSLLFENIPGRIIKKEQTKINGFDVLDVTNKTKDGDHQRYWFISTPIEYLLVSMIGKYEFVDVNSQSIRNSLQIKPMDSQWVKTSPIRGGYEVLMPAYHTISTNDPTIVWANNPQIYGYDATDDSHYFVMEKSLNDVDYLEDTEFELKRIHYEFYRNLKIDSLNGNLDKSKNSFTSEGNLNDEKTIRLKSVIKGSHYYLLGSTGNSSQTNKFFDSFQLNEFHYLNEPIVHQDTTLNMSVRTQFKPVRNPYEYEAYAYGYGDPSEKNHFEGINKSRDFHSDSRQNITVNYRTFDRYESYEKIDSLWNEIIKNNDEMYDFELESKKISTTAQGDHRMDAHFKKKGSEQKVKAAYITNGNYYYSLKTLVPLNYQGNDSFIEDFFSSIKPNASETQTSIFENKMNLFLEDLNSSEDSIRSSALKSINQIKFKNEDLPTLVNLLENHEFSEEEETYKNQLFKKIANLNHPKAKEFLTNFYHKNTDDSNVQIAVIESMASKDSDEDYTTMMALLKDDLPLPSSPMMVSSFFTQLKLNQKKSAKILPDLMNFKSIPEYQNQIISLAAELVDSGAIQPSKLKSHRKDLLTLGKLELKRSYSAWKASNQEYGFDNEIDRLMHSVTYDSYNEYGSPFTMLKNYLVLLQPFSTDKGIKEFLQKVDQLEVPELMLYSLEQKLKNKDEIPTNLLKILLNEDKNALAIYKIYKEEDRLKDLPKEINYTQVAKSIMINGLYNFDEKKDSLEFLTKRKVSYKDKSFEVFFFKYKSKNQYTMMDVTEIHSVGIEIDEDSSLKVELESIHSNDPSEYIDEESLEKTIINDLDKVLFGEKKRASFVDRYNLPMSMY</sequence>
<keyword evidence="6" id="KW-0479">Metal-binding</keyword>
<evidence type="ECO:0000313" key="13">
    <source>
        <dbReference type="EMBL" id="MET3733041.1"/>
    </source>
</evidence>
<keyword evidence="9" id="KW-1133">Transmembrane helix</keyword>
<protein>
    <submittedName>
        <fullName evidence="13">Uncharacterized protein YbaP (TraB family)</fullName>
    </submittedName>
</protein>
<dbReference type="RefSeq" id="WP_354510823.1">
    <property type="nucleotide sequence ID" value="NZ_JBEPMO010000028.1"/>
</dbReference>
<reference evidence="13 14" key="1">
    <citation type="submission" date="2024-06" db="EMBL/GenBank/DDBJ databases">
        <title>Genomic Encyclopedia of Type Strains, Phase IV (KMG-IV): sequencing the most valuable type-strain genomes for metagenomic binning, comparative biology and taxonomic classification.</title>
        <authorList>
            <person name="Goeker M."/>
        </authorList>
    </citation>
    <scope>NUCLEOTIDE SEQUENCE [LARGE SCALE GENOMIC DNA]</scope>
    <source>
        <strain evidence="13 14">DSM 29388</strain>
    </source>
</reference>
<dbReference type="Proteomes" id="UP001549146">
    <property type="component" value="Unassembled WGS sequence"/>
</dbReference>
<dbReference type="InterPro" id="IPR002816">
    <property type="entry name" value="TraB/PrgY/GumN_fam"/>
</dbReference>